<feature type="binding site" evidence="2">
    <location>
        <begin position="119"/>
        <end position="120"/>
    </location>
    <ligand>
        <name>ATP</name>
        <dbReference type="ChEBI" id="CHEBI:30616"/>
    </ligand>
</feature>
<dbReference type="SUPFAM" id="SSF55326">
    <property type="entry name" value="PurM N-terminal domain-like"/>
    <property type="match status" value="1"/>
</dbReference>
<dbReference type="PIRSF" id="PIRSF005303">
    <property type="entry name" value="Thiam_monoph_kin"/>
    <property type="match status" value="1"/>
</dbReference>
<protein>
    <recommendedName>
        <fullName evidence="2">Thiamine-monophosphate kinase</fullName>
        <shortName evidence="2">TMP kinase</shortName>
        <shortName evidence="2">Thiamine-phosphate kinase</shortName>
        <ecNumber evidence="2">2.7.4.16</ecNumber>
    </recommendedName>
</protein>
<keyword evidence="6" id="KW-1185">Reference proteome</keyword>
<keyword evidence="2" id="KW-0547">Nucleotide-binding</keyword>
<evidence type="ECO:0000256" key="1">
    <source>
        <dbReference type="ARBA" id="ARBA00022977"/>
    </source>
</evidence>
<dbReference type="GO" id="GO:0000287">
    <property type="term" value="F:magnesium ion binding"/>
    <property type="evidence" value="ECO:0007669"/>
    <property type="project" value="UniProtKB-UniRule"/>
</dbReference>
<dbReference type="InterPro" id="IPR036676">
    <property type="entry name" value="PurM-like_C_sf"/>
</dbReference>
<dbReference type="PANTHER" id="PTHR30270">
    <property type="entry name" value="THIAMINE-MONOPHOSPHATE KINASE"/>
    <property type="match status" value="1"/>
</dbReference>
<dbReference type="GO" id="GO:0005524">
    <property type="term" value="F:ATP binding"/>
    <property type="evidence" value="ECO:0007669"/>
    <property type="project" value="UniProtKB-UniRule"/>
</dbReference>
<feature type="binding site" evidence="2">
    <location>
        <position position="73"/>
    </location>
    <ligand>
        <name>Mg(2+)</name>
        <dbReference type="ChEBI" id="CHEBI:18420"/>
        <label>3</label>
    </ligand>
</feature>
<dbReference type="CDD" id="cd02194">
    <property type="entry name" value="ThiL"/>
    <property type="match status" value="1"/>
</dbReference>
<feature type="binding site" evidence="2">
    <location>
        <position position="73"/>
    </location>
    <ligand>
        <name>Mg(2+)</name>
        <dbReference type="ChEBI" id="CHEBI:18420"/>
        <label>2</label>
    </ligand>
</feature>
<feature type="binding site" evidence="2">
    <location>
        <position position="73"/>
    </location>
    <ligand>
        <name>Mg(2+)</name>
        <dbReference type="ChEBI" id="CHEBI:18420"/>
        <label>4</label>
    </ligand>
</feature>
<feature type="binding site" evidence="2">
    <location>
        <position position="44"/>
    </location>
    <ligand>
        <name>Mg(2+)</name>
        <dbReference type="ChEBI" id="CHEBI:18420"/>
        <label>1</label>
    </ligand>
</feature>
<organism evidence="5 6">
    <name type="scientific">Opacimonas viscosa</name>
    <dbReference type="NCBI Taxonomy" id="2961944"/>
    <lineage>
        <taxon>Bacteria</taxon>
        <taxon>Pseudomonadati</taxon>
        <taxon>Pseudomonadota</taxon>
        <taxon>Gammaproteobacteria</taxon>
        <taxon>Alteromonadales</taxon>
        <taxon>Alteromonadaceae</taxon>
        <taxon>Opacimonas</taxon>
    </lineage>
</organism>
<dbReference type="AlphaFoldDB" id="A0AA41X337"/>
<comment type="function">
    <text evidence="2">Catalyzes the ATP-dependent phosphorylation of thiamine-monophosphate (TMP) to form thiamine-pyrophosphate (TPP), the active form of vitamin B1.</text>
</comment>
<feature type="binding site" evidence="2">
    <location>
        <position position="320"/>
    </location>
    <ligand>
        <name>substrate</name>
    </ligand>
</feature>
<sequence>MQEFSIIEQYFTNQTQPRRDVLVGVGDDCAITQIPENHVLATTTDTLVSGIHFLPETNPADIAHKALAVNLSDLAAMGATPAWVSLALTLPDANEDWLSEFADSFARLCEYYSINLIGGDTTRGPLSITITAQGFVPPDSVIKRSGARPGDAIFVTGTLGDAGAGLGLLKETLTEENVALDSLAASYLLLRHNTPTPRVLAGTTLRRKVSSCIDISDGLIGDIQHIMKASQCGANINVGALPISNELLSFVSPEYAIELALSAGDDYELLFTVPQDQIEEVKTAMHSVSIPITQIGQMTGDGELHLKQNNQAYITQASAYQHEIPLHG</sequence>
<evidence type="ECO:0000313" key="5">
    <source>
        <dbReference type="EMBL" id="MCP3428972.1"/>
    </source>
</evidence>
<dbReference type="Pfam" id="PF02769">
    <property type="entry name" value="AIRS_C"/>
    <property type="match status" value="1"/>
</dbReference>
<feature type="binding site" evidence="2">
    <location>
        <position position="120"/>
    </location>
    <ligand>
        <name>Mg(2+)</name>
        <dbReference type="ChEBI" id="CHEBI:18420"/>
        <label>1</label>
    </ligand>
</feature>
<evidence type="ECO:0000259" key="4">
    <source>
        <dbReference type="Pfam" id="PF02769"/>
    </source>
</evidence>
<evidence type="ECO:0000256" key="2">
    <source>
        <dbReference type="HAMAP-Rule" id="MF_02128"/>
    </source>
</evidence>
<comment type="miscellaneous">
    <text evidence="2">Reaction mechanism of ThiL seems to utilize a direct, inline transfer of the gamma-phosphate of ATP to TMP rather than a phosphorylated enzyme intermediate.</text>
</comment>
<feature type="binding site" evidence="2">
    <location>
        <position position="144"/>
    </location>
    <ligand>
        <name>ATP</name>
        <dbReference type="ChEBI" id="CHEBI:30616"/>
    </ligand>
</feature>
<feature type="binding site" evidence="2">
    <location>
        <position position="28"/>
    </location>
    <ligand>
        <name>Mg(2+)</name>
        <dbReference type="ChEBI" id="CHEBI:18420"/>
        <label>4</label>
    </ligand>
</feature>
<dbReference type="Gene3D" id="3.90.650.10">
    <property type="entry name" value="PurM-like C-terminal domain"/>
    <property type="match status" value="1"/>
</dbReference>
<feature type="binding site" evidence="2">
    <location>
        <position position="265"/>
    </location>
    <ligand>
        <name>substrate</name>
    </ligand>
</feature>
<evidence type="ECO:0000259" key="3">
    <source>
        <dbReference type="Pfam" id="PF00586"/>
    </source>
</evidence>
<feature type="domain" description="PurM-like N-terminal" evidence="3">
    <location>
        <begin position="26"/>
        <end position="136"/>
    </location>
</feature>
<accession>A0AA41X337</accession>
<dbReference type="NCBIfam" id="TIGR01379">
    <property type="entry name" value="thiL"/>
    <property type="match status" value="1"/>
</dbReference>
<evidence type="ECO:0000313" key="6">
    <source>
        <dbReference type="Proteomes" id="UP001165413"/>
    </source>
</evidence>
<comment type="caution">
    <text evidence="5">The sequence shown here is derived from an EMBL/GenBank/DDBJ whole genome shotgun (WGS) entry which is preliminary data.</text>
</comment>
<dbReference type="HAMAP" id="MF_02128">
    <property type="entry name" value="TMP_kinase"/>
    <property type="match status" value="1"/>
</dbReference>
<feature type="binding site" evidence="2">
    <location>
        <position position="28"/>
    </location>
    <ligand>
        <name>Mg(2+)</name>
        <dbReference type="ChEBI" id="CHEBI:18420"/>
        <label>3</label>
    </ligand>
</feature>
<keyword evidence="2" id="KW-0067">ATP-binding</keyword>
<reference evidence="5" key="1">
    <citation type="submission" date="2022-07" db="EMBL/GenBank/DDBJ databases">
        <title>Characterization of the Novel Bacterium Alteromonas immobilis LMIT006 and Alteromonas gregis LMIT007.</title>
        <authorList>
            <person name="Lin X."/>
        </authorList>
    </citation>
    <scope>NUCLEOTIDE SEQUENCE</scope>
    <source>
        <strain evidence="5">LMIT007</strain>
    </source>
</reference>
<keyword evidence="2 5" id="KW-0808">Transferase</keyword>
<dbReference type="InterPro" id="IPR036921">
    <property type="entry name" value="PurM-like_N_sf"/>
</dbReference>
<comment type="catalytic activity">
    <reaction evidence="2">
        <text>thiamine phosphate + ATP = thiamine diphosphate + ADP</text>
        <dbReference type="Rhea" id="RHEA:15913"/>
        <dbReference type="ChEBI" id="CHEBI:30616"/>
        <dbReference type="ChEBI" id="CHEBI:37575"/>
        <dbReference type="ChEBI" id="CHEBI:58937"/>
        <dbReference type="ChEBI" id="CHEBI:456216"/>
        <dbReference type="EC" id="2.7.4.16"/>
    </reaction>
</comment>
<comment type="pathway">
    <text evidence="2">Cofactor biosynthesis; thiamine diphosphate biosynthesis; thiamine diphosphate from thiamine phosphate: step 1/1.</text>
</comment>
<feature type="binding site" evidence="2">
    <location>
        <position position="43"/>
    </location>
    <ligand>
        <name>Mg(2+)</name>
        <dbReference type="ChEBI" id="CHEBI:18420"/>
        <label>4</label>
    </ligand>
</feature>
<comment type="similarity">
    <text evidence="2">Belongs to the thiamine-monophosphate kinase family.</text>
</comment>
<feature type="binding site" evidence="2">
    <location>
        <position position="52"/>
    </location>
    <ligand>
        <name>substrate</name>
    </ligand>
</feature>
<dbReference type="InterPro" id="IPR010918">
    <property type="entry name" value="PurM-like_C_dom"/>
</dbReference>
<dbReference type="Pfam" id="PF00586">
    <property type="entry name" value="AIRS"/>
    <property type="match status" value="1"/>
</dbReference>
<name>A0AA41X337_9ALTE</name>
<proteinExistence type="inferred from homology"/>
<dbReference type="EMBL" id="JANATA010000013">
    <property type="protein sequence ID" value="MCP3428972.1"/>
    <property type="molecule type" value="Genomic_DNA"/>
</dbReference>
<dbReference type="SUPFAM" id="SSF56042">
    <property type="entry name" value="PurM C-terminal domain-like"/>
    <property type="match status" value="1"/>
</dbReference>
<dbReference type="GO" id="GO:0009030">
    <property type="term" value="F:thiamine-phosphate kinase activity"/>
    <property type="evidence" value="ECO:0007669"/>
    <property type="project" value="UniProtKB-UniRule"/>
</dbReference>
<keyword evidence="2" id="KW-0460">Magnesium</keyword>
<dbReference type="GO" id="GO:0009228">
    <property type="term" value="P:thiamine biosynthetic process"/>
    <property type="evidence" value="ECO:0007669"/>
    <property type="project" value="UniProtKB-KW"/>
</dbReference>
<dbReference type="InterPro" id="IPR006283">
    <property type="entry name" value="ThiL-like"/>
</dbReference>
<keyword evidence="2" id="KW-0479">Metal-binding</keyword>
<dbReference type="GO" id="GO:0009229">
    <property type="term" value="P:thiamine diphosphate biosynthetic process"/>
    <property type="evidence" value="ECO:0007669"/>
    <property type="project" value="UniProtKB-UniRule"/>
</dbReference>
<gene>
    <name evidence="2 5" type="primary">thiL</name>
    <name evidence="5" type="ORF">NLF92_08435</name>
</gene>
<feature type="binding site" evidence="2">
    <location>
        <position position="217"/>
    </location>
    <ligand>
        <name>Mg(2+)</name>
        <dbReference type="ChEBI" id="CHEBI:18420"/>
        <label>5</label>
    </ligand>
</feature>
<dbReference type="Gene3D" id="3.30.1330.10">
    <property type="entry name" value="PurM-like, N-terminal domain"/>
    <property type="match status" value="1"/>
</dbReference>
<keyword evidence="1 2" id="KW-0784">Thiamine biosynthesis</keyword>
<dbReference type="Proteomes" id="UP001165413">
    <property type="component" value="Unassembled WGS sequence"/>
</dbReference>
<feature type="domain" description="PurM-like C-terminal" evidence="4">
    <location>
        <begin position="148"/>
        <end position="305"/>
    </location>
</feature>
<keyword evidence="2 5" id="KW-0418">Kinase</keyword>
<feature type="binding site" evidence="2">
    <location>
        <position position="216"/>
    </location>
    <ligand>
        <name>ATP</name>
        <dbReference type="ChEBI" id="CHEBI:30616"/>
    </ligand>
</feature>
<feature type="binding site" evidence="2">
    <location>
        <position position="214"/>
    </location>
    <ligand>
        <name>Mg(2+)</name>
        <dbReference type="ChEBI" id="CHEBI:18420"/>
        <label>3</label>
    </ligand>
</feature>
<comment type="caution">
    <text evidence="2">Lacks conserved residue(s) required for the propagation of feature annotation.</text>
</comment>
<feature type="binding site" evidence="2">
    <location>
        <position position="45"/>
    </location>
    <ligand>
        <name>Mg(2+)</name>
        <dbReference type="ChEBI" id="CHEBI:18420"/>
        <label>2</label>
    </ligand>
</feature>
<dbReference type="PANTHER" id="PTHR30270:SF0">
    <property type="entry name" value="THIAMINE-MONOPHOSPHATE KINASE"/>
    <property type="match status" value="1"/>
</dbReference>
<dbReference type="RefSeq" id="WP_254100793.1">
    <property type="nucleotide sequence ID" value="NZ_JANATA010000013.1"/>
</dbReference>
<dbReference type="InterPro" id="IPR016188">
    <property type="entry name" value="PurM-like_N"/>
</dbReference>
<feature type="binding site" evidence="2">
    <location>
        <position position="45"/>
    </location>
    <ligand>
        <name>Mg(2+)</name>
        <dbReference type="ChEBI" id="CHEBI:18420"/>
        <label>1</label>
    </ligand>
</feature>
<dbReference type="EC" id="2.7.4.16" evidence="2"/>